<evidence type="ECO:0000313" key="2">
    <source>
        <dbReference type="Proteomes" id="UP000005149"/>
    </source>
</evidence>
<reference evidence="1 2" key="1">
    <citation type="submission" date="2012-06" db="EMBL/GenBank/DDBJ databases">
        <title>The Genome Sequence of Aeromonas hydrophila SSU.</title>
        <authorList>
            <consortium name="The Broad Institute Genome Sequencing Platform"/>
            <person name="Earl A."/>
            <person name="Ward D."/>
            <person name="Feldgarden M."/>
            <person name="Gevers D."/>
            <person name="Chopra A."/>
            <person name="Walker B."/>
            <person name="Young S.K."/>
            <person name="Zeng Q."/>
            <person name="Gargeya S."/>
            <person name="Fitzgerald M."/>
            <person name="Haas B."/>
            <person name="Abouelleil A."/>
            <person name="Alvarado L."/>
            <person name="Arachchi H.M."/>
            <person name="Berlin A.M."/>
            <person name="Chapman S.B."/>
            <person name="Goldberg J."/>
            <person name="Griggs A."/>
            <person name="Gujja S."/>
            <person name="Hansen M."/>
            <person name="Howarth C."/>
            <person name="Imamovic A."/>
            <person name="Larimer J."/>
            <person name="McCowan C."/>
            <person name="Montmayeur A."/>
            <person name="Murphy C."/>
            <person name="Neiman D."/>
            <person name="Pearson M."/>
            <person name="Priest M."/>
            <person name="Roberts A."/>
            <person name="Saif S."/>
            <person name="Shea T."/>
            <person name="Sisk P."/>
            <person name="Sykes S."/>
            <person name="Wortman J."/>
            <person name="Nusbaum C."/>
            <person name="Birren B."/>
        </authorList>
    </citation>
    <scope>NUCLEOTIDE SEQUENCE [LARGE SCALE GENOMIC DNA]</scope>
    <source>
        <strain evidence="1 2">SSU</strain>
    </source>
</reference>
<comment type="caution">
    <text evidence="1">The sequence shown here is derived from an EMBL/GenBank/DDBJ whole genome shotgun (WGS) entry which is preliminary data.</text>
</comment>
<accession>K1JHC5</accession>
<gene>
    <name evidence="1" type="ORF">HMPREF1171_02770</name>
</gene>
<dbReference type="RefSeq" id="WP_005304700.1">
    <property type="nucleotide sequence ID" value="NZ_CAWPSX010000043.1"/>
</dbReference>
<protein>
    <submittedName>
        <fullName evidence="1">Uncharacterized protein</fullName>
    </submittedName>
</protein>
<dbReference type="PATRIC" id="fig|1073377.4.peg.2822"/>
<dbReference type="HOGENOM" id="CLU_190530_0_0_6"/>
<dbReference type="AlphaFoldDB" id="K1JHC5"/>
<organism evidence="1 2">
    <name type="scientific">Aeromonas dhakensis</name>
    <dbReference type="NCBI Taxonomy" id="196024"/>
    <lineage>
        <taxon>Bacteria</taxon>
        <taxon>Pseudomonadati</taxon>
        <taxon>Pseudomonadota</taxon>
        <taxon>Gammaproteobacteria</taxon>
        <taxon>Aeromonadales</taxon>
        <taxon>Aeromonadaceae</taxon>
        <taxon>Aeromonas</taxon>
    </lineage>
</organism>
<name>K1JHC5_9GAMM</name>
<keyword evidence="2" id="KW-1185">Reference proteome</keyword>
<evidence type="ECO:0000313" key="1">
    <source>
        <dbReference type="EMBL" id="EKB27292.1"/>
    </source>
</evidence>
<dbReference type="Proteomes" id="UP000005149">
    <property type="component" value="Unassembled WGS sequence"/>
</dbReference>
<dbReference type="EMBL" id="AGWR01000022">
    <property type="protein sequence ID" value="EKB27292.1"/>
    <property type="molecule type" value="Genomic_DNA"/>
</dbReference>
<proteinExistence type="predicted"/>
<sequence>MNNTDVVPPYETKEIGTPLDYTSDMYRVYFEIRDHDGMAKEIISGVLGPARAEKIETLAHGYEMELPIQCIPEIIRLLATENIAIYQVVRYAKTNNSWG</sequence>